<sequence length="159" mass="17825">MTHGKDSLDNPAFDDRILKFLRGVEVTNPAMNERGGYIQPVGGGITADLYTDRSDNTQAFIFTPVVEGESAGSKNILYNNRVNKLIIPTLMDILNLRKPKIVVVSYARVTREKEYLLGSSERGHVLFQFDPNSDNNGKRAWRLFMESAFIPSSRPLPPP</sequence>
<protein>
    <submittedName>
        <fullName evidence="1">Uncharacterized protein</fullName>
    </submittedName>
</protein>
<dbReference type="AlphaFoldDB" id="A0A6V8R743"/>
<dbReference type="Proteomes" id="UP000517252">
    <property type="component" value="Unassembled WGS sequence"/>
</dbReference>
<comment type="caution">
    <text evidence="1">The sequence shown here is derived from an EMBL/GenBank/DDBJ whole genome shotgun (WGS) entry which is preliminary data.</text>
</comment>
<evidence type="ECO:0000313" key="2">
    <source>
        <dbReference type="Proteomes" id="UP000517252"/>
    </source>
</evidence>
<organism evidence="1 2">
    <name type="scientific">Trichoderma asperellum</name>
    <name type="common">Filamentous fungus</name>
    <dbReference type="NCBI Taxonomy" id="101201"/>
    <lineage>
        <taxon>Eukaryota</taxon>
        <taxon>Fungi</taxon>
        <taxon>Dikarya</taxon>
        <taxon>Ascomycota</taxon>
        <taxon>Pezizomycotina</taxon>
        <taxon>Sordariomycetes</taxon>
        <taxon>Hypocreomycetidae</taxon>
        <taxon>Hypocreales</taxon>
        <taxon>Hypocreaceae</taxon>
        <taxon>Trichoderma</taxon>
    </lineage>
</organism>
<dbReference type="EMBL" id="BLZH01000011">
    <property type="protein sequence ID" value="GFP58818.1"/>
    <property type="molecule type" value="Genomic_DNA"/>
</dbReference>
<dbReference type="OrthoDB" id="5149872at2759"/>
<proteinExistence type="predicted"/>
<gene>
    <name evidence="1" type="ORF">TASIC1_0011018500</name>
</gene>
<name>A0A6V8R743_TRIAP</name>
<reference evidence="1 2" key="1">
    <citation type="submission" date="2020-07" db="EMBL/GenBank/DDBJ databases">
        <title>Trichoderma asperellum IC-1 whole genome shotgun sequence.</title>
        <authorList>
            <person name="Kanamasa S."/>
            <person name="Takahashi H."/>
        </authorList>
    </citation>
    <scope>NUCLEOTIDE SEQUENCE [LARGE SCALE GENOMIC DNA]</scope>
    <source>
        <strain evidence="1 2">IC-1</strain>
    </source>
</reference>
<evidence type="ECO:0000313" key="1">
    <source>
        <dbReference type="EMBL" id="GFP58818.1"/>
    </source>
</evidence>
<accession>A0A6V8R743</accession>